<dbReference type="OrthoDB" id="700649at2"/>
<evidence type="ECO:0008006" key="3">
    <source>
        <dbReference type="Google" id="ProtNLM"/>
    </source>
</evidence>
<dbReference type="Proteomes" id="UP000198670">
    <property type="component" value="Unassembled WGS sequence"/>
</dbReference>
<reference evidence="1 2" key="1">
    <citation type="submission" date="2016-10" db="EMBL/GenBank/DDBJ databases">
        <authorList>
            <person name="de Groot N.N."/>
        </authorList>
    </citation>
    <scope>NUCLEOTIDE SEQUENCE [LARGE SCALE GENOMIC DNA]</scope>
    <source>
        <strain evidence="1 2">RK1</strain>
    </source>
</reference>
<dbReference type="STRING" id="1477437.SAMN05444682_104329"/>
<gene>
    <name evidence="1" type="ORF">SAMN05444682_104329</name>
</gene>
<dbReference type="AlphaFoldDB" id="A0A1I3J628"/>
<organism evidence="1 2">
    <name type="scientific">Parapedobacter indicus</name>
    <dbReference type="NCBI Taxonomy" id="1477437"/>
    <lineage>
        <taxon>Bacteria</taxon>
        <taxon>Pseudomonadati</taxon>
        <taxon>Bacteroidota</taxon>
        <taxon>Sphingobacteriia</taxon>
        <taxon>Sphingobacteriales</taxon>
        <taxon>Sphingobacteriaceae</taxon>
        <taxon>Parapedobacter</taxon>
    </lineage>
</organism>
<keyword evidence="2" id="KW-1185">Reference proteome</keyword>
<name>A0A1I3J628_9SPHI</name>
<dbReference type="Pfam" id="PF16248">
    <property type="entry name" value="DUF4905"/>
    <property type="match status" value="1"/>
</dbReference>
<evidence type="ECO:0000313" key="1">
    <source>
        <dbReference type="EMBL" id="SFI55600.1"/>
    </source>
</evidence>
<dbReference type="InterPro" id="IPR032595">
    <property type="entry name" value="DUF4905"/>
</dbReference>
<evidence type="ECO:0000313" key="2">
    <source>
        <dbReference type="Proteomes" id="UP000198670"/>
    </source>
</evidence>
<accession>A0A1I3J628</accession>
<protein>
    <recommendedName>
        <fullName evidence="3">DUF4905 domain-containing protein</fullName>
    </recommendedName>
</protein>
<dbReference type="RefSeq" id="WP_090626572.1">
    <property type="nucleotide sequence ID" value="NZ_FOQO01000004.1"/>
</dbReference>
<dbReference type="EMBL" id="FOQO01000004">
    <property type="protein sequence ID" value="SFI55600.1"/>
    <property type="molecule type" value="Genomic_DNA"/>
</dbReference>
<proteinExistence type="predicted"/>
<sequence length="251" mass="28494">MDKYTLKTAFRKSFLGVVWRIEADITAGILAIETRDSDTGSPSFSVIEYKTGISFVNEKRYGDRNWSLAGIISEKLILRAWGQNTPEGAGVVCIDAVTGGVLWEQFNYTLVSFENQLLVVRHRNFASGYEQYLNPLNGHLTEKNNLPNKPTGPDIVLPQRYVGDIPPFLESYDVRGDLFCCQVEDRTVWAFHETTDDTYRIRLIVSRGLKLLTERIIISDLAKAAPELFFIISNQLFFIGDNKREIVAYLV</sequence>